<dbReference type="InterPro" id="IPR011009">
    <property type="entry name" value="Kinase-like_dom_sf"/>
</dbReference>
<name>A0A7S9KR17_EPIFF</name>
<protein>
    <recommendedName>
        <fullName evidence="1">Serine-threonine/tyrosine-protein kinase catalytic domain-containing protein</fullName>
    </recommendedName>
</protein>
<dbReference type="Proteomes" id="UP000594364">
    <property type="component" value="Chromosome 2"/>
</dbReference>
<dbReference type="SUPFAM" id="SSF56112">
    <property type="entry name" value="Protein kinase-like (PK-like)"/>
    <property type="match status" value="1"/>
</dbReference>
<feature type="domain" description="Serine-threonine/tyrosine-protein kinase catalytic" evidence="1">
    <location>
        <begin position="161"/>
        <end position="215"/>
    </location>
</feature>
<keyword evidence="3" id="KW-1185">Reference proteome</keyword>
<evidence type="ECO:0000259" key="1">
    <source>
        <dbReference type="Pfam" id="PF07714"/>
    </source>
</evidence>
<organism evidence="2 3">
    <name type="scientific">Epichloe festucae (strain Fl1)</name>
    <dbReference type="NCBI Taxonomy" id="877507"/>
    <lineage>
        <taxon>Eukaryota</taxon>
        <taxon>Fungi</taxon>
        <taxon>Dikarya</taxon>
        <taxon>Ascomycota</taxon>
        <taxon>Pezizomycotina</taxon>
        <taxon>Sordariomycetes</taxon>
        <taxon>Hypocreomycetidae</taxon>
        <taxon>Hypocreales</taxon>
        <taxon>Clavicipitaceae</taxon>
        <taxon>Epichloe</taxon>
    </lineage>
</organism>
<reference evidence="2 3" key="1">
    <citation type="journal article" date="2018" name="PLoS Genet.">
        <title>Repeat elements organise 3D genome structure and mediate transcription in the filamentous fungus Epichloe festucae.</title>
        <authorList>
            <person name="Winter D.J."/>
            <person name="Ganley A.R.D."/>
            <person name="Young C.A."/>
            <person name="Liachko I."/>
            <person name="Schardl C.L."/>
            <person name="Dupont P.Y."/>
            <person name="Berry D."/>
            <person name="Ram A."/>
            <person name="Scott B."/>
            <person name="Cox M.P."/>
        </authorList>
    </citation>
    <scope>NUCLEOTIDE SEQUENCE [LARGE SCALE GENOMIC DNA]</scope>
    <source>
        <strain evidence="2 3">Fl1</strain>
    </source>
</reference>
<evidence type="ECO:0000313" key="2">
    <source>
        <dbReference type="EMBL" id="QPG98528.1"/>
    </source>
</evidence>
<dbReference type="InterPro" id="IPR001245">
    <property type="entry name" value="Ser-Thr/Tyr_kinase_cat_dom"/>
</dbReference>
<dbReference type="Pfam" id="PF07714">
    <property type="entry name" value="PK_Tyr_Ser-Thr"/>
    <property type="match status" value="1"/>
</dbReference>
<dbReference type="OrthoDB" id="5979581at2759"/>
<dbReference type="EMBL" id="CP031386">
    <property type="protein sequence ID" value="QPG98528.1"/>
    <property type="molecule type" value="Genomic_DNA"/>
</dbReference>
<gene>
    <name evidence="2" type="ORF">C2857_007700</name>
</gene>
<evidence type="ECO:0000313" key="3">
    <source>
        <dbReference type="Proteomes" id="UP000594364"/>
    </source>
</evidence>
<dbReference type="Gene3D" id="3.30.200.20">
    <property type="entry name" value="Phosphorylase Kinase, domain 1"/>
    <property type="match status" value="1"/>
</dbReference>
<dbReference type="Gene3D" id="1.10.510.10">
    <property type="entry name" value="Transferase(Phosphotransferase) domain 1"/>
    <property type="match status" value="2"/>
</dbReference>
<dbReference type="GO" id="GO:0004672">
    <property type="term" value="F:protein kinase activity"/>
    <property type="evidence" value="ECO:0007669"/>
    <property type="project" value="InterPro"/>
</dbReference>
<proteinExistence type="predicted"/>
<sequence>MPSSRIFHWSQSLFCATYSQRDFPISEAHSVASNSSPSNEDIYFPKINLEDFEDYTIGGYHPNNVGDTFHNGRIEATILQILCSSDQTHPGRLFIPRLLDNLSFDGPNGHHVCLVQDPAGCGLAVFKEDLGGLDVSCPDCEVHHRSSSSWVYPTCTLVECVMAISDYGTSFMVSTKTSHELHTPAAYLPPEDFFSEPITQAADVWTLGVNLYEVLGERALFKTFDWDRDDLIVNMGANPSAPKLLTAFNGAFRAALSAAAISTYLTTTKQSNVGG</sequence>
<dbReference type="AlphaFoldDB" id="A0A7S9KR17"/>
<accession>A0A7S9KR17</accession>